<proteinExistence type="predicted"/>
<comment type="caution">
    <text evidence="1">The sequence shown here is derived from an EMBL/GenBank/DDBJ whole genome shotgun (WGS) entry which is preliminary data.</text>
</comment>
<dbReference type="EMBL" id="JABBFZ010000029">
    <property type="protein sequence ID" value="NML35059.1"/>
    <property type="molecule type" value="Genomic_DNA"/>
</dbReference>
<dbReference type="AlphaFoldDB" id="A0A7Y0FGI2"/>
<organism evidence="1 2">
    <name type="scientific">Paraburkholderia antibiotica</name>
    <dbReference type="NCBI Taxonomy" id="2728839"/>
    <lineage>
        <taxon>Bacteria</taxon>
        <taxon>Pseudomonadati</taxon>
        <taxon>Pseudomonadota</taxon>
        <taxon>Betaproteobacteria</taxon>
        <taxon>Burkholderiales</taxon>
        <taxon>Burkholderiaceae</taxon>
        <taxon>Paraburkholderia</taxon>
    </lineage>
</organism>
<sequence length="66" mass="7518">MKLTRPDVLAPARASAEKTRYARCSIVLWLPDDLGDRSRRLADRRVRARDEYPAAGQYISIGEDLD</sequence>
<evidence type="ECO:0000313" key="2">
    <source>
        <dbReference type="Proteomes" id="UP000583127"/>
    </source>
</evidence>
<protein>
    <submittedName>
        <fullName evidence="1">Uncharacterized protein</fullName>
    </submittedName>
</protein>
<accession>A0A7Y0FGI2</accession>
<dbReference type="Proteomes" id="UP000583127">
    <property type="component" value="Unassembled WGS sequence"/>
</dbReference>
<evidence type="ECO:0000313" key="1">
    <source>
        <dbReference type="EMBL" id="NML35059.1"/>
    </source>
</evidence>
<gene>
    <name evidence="1" type="ORF">HHL14_30070</name>
</gene>
<name>A0A7Y0FGI2_9BURK</name>
<keyword evidence="2" id="KW-1185">Reference proteome</keyword>
<reference evidence="1 2" key="1">
    <citation type="submission" date="2020-04" db="EMBL/GenBank/DDBJ databases">
        <title>Paraburkholderia sp. G-4-1-8 isolated from soil.</title>
        <authorList>
            <person name="Dahal R.H."/>
        </authorList>
    </citation>
    <scope>NUCLEOTIDE SEQUENCE [LARGE SCALE GENOMIC DNA]</scope>
    <source>
        <strain evidence="1 2">G-4-1-8</strain>
    </source>
</reference>